<name>A0ABQ9FZQ0_9NEOP</name>
<protein>
    <submittedName>
        <fullName evidence="1">Uncharacterized protein</fullName>
    </submittedName>
</protein>
<evidence type="ECO:0000313" key="2">
    <source>
        <dbReference type="Proteomes" id="UP001159363"/>
    </source>
</evidence>
<proteinExistence type="predicted"/>
<gene>
    <name evidence="1" type="ORF">PR048_033223</name>
</gene>
<accession>A0ABQ9FZQ0</accession>
<sequence length="94" mass="10899">MRIITNLKFFDFRKSFCVKKAESKTRQLAEGERKRKLKGEKNHSCCCKAVKKKAMAEIGLARVMLEGVNKLRREAIDERIGLDSFQHTVDNEKI</sequence>
<dbReference type="Proteomes" id="UP001159363">
    <property type="component" value="Chromosome 16"/>
</dbReference>
<keyword evidence="2" id="KW-1185">Reference proteome</keyword>
<reference evidence="1 2" key="1">
    <citation type="submission" date="2023-02" db="EMBL/GenBank/DDBJ databases">
        <title>LHISI_Scaffold_Assembly.</title>
        <authorList>
            <person name="Stuart O.P."/>
            <person name="Cleave R."/>
            <person name="Magrath M.J.L."/>
            <person name="Mikheyev A.S."/>
        </authorList>
    </citation>
    <scope>NUCLEOTIDE SEQUENCE [LARGE SCALE GENOMIC DNA]</scope>
    <source>
        <strain evidence="1">Daus_M_001</strain>
        <tissue evidence="1">Leg muscle</tissue>
    </source>
</reference>
<evidence type="ECO:0000313" key="1">
    <source>
        <dbReference type="EMBL" id="KAJ8865703.1"/>
    </source>
</evidence>
<dbReference type="EMBL" id="JARBHB010000017">
    <property type="protein sequence ID" value="KAJ8865703.1"/>
    <property type="molecule type" value="Genomic_DNA"/>
</dbReference>
<organism evidence="1 2">
    <name type="scientific">Dryococelus australis</name>
    <dbReference type="NCBI Taxonomy" id="614101"/>
    <lineage>
        <taxon>Eukaryota</taxon>
        <taxon>Metazoa</taxon>
        <taxon>Ecdysozoa</taxon>
        <taxon>Arthropoda</taxon>
        <taxon>Hexapoda</taxon>
        <taxon>Insecta</taxon>
        <taxon>Pterygota</taxon>
        <taxon>Neoptera</taxon>
        <taxon>Polyneoptera</taxon>
        <taxon>Phasmatodea</taxon>
        <taxon>Verophasmatodea</taxon>
        <taxon>Anareolatae</taxon>
        <taxon>Phasmatidae</taxon>
        <taxon>Eurycanthinae</taxon>
        <taxon>Dryococelus</taxon>
    </lineage>
</organism>
<comment type="caution">
    <text evidence="1">The sequence shown here is derived from an EMBL/GenBank/DDBJ whole genome shotgun (WGS) entry which is preliminary data.</text>
</comment>